<dbReference type="RefSeq" id="WP_004313753.1">
    <property type="nucleotide sequence ID" value="NZ_CAXSMB010000032.1"/>
</dbReference>
<gene>
    <name evidence="4" type="ORF">DW011_25610</name>
    <name evidence="2" type="ORF">GAN75_00100</name>
    <name evidence="3" type="ORF">GAN91_15605</name>
    <name evidence="5" type="ORF">KQP59_00315</name>
</gene>
<feature type="signal peptide" evidence="1">
    <location>
        <begin position="1"/>
        <end position="22"/>
    </location>
</feature>
<evidence type="ECO:0000313" key="3">
    <source>
        <dbReference type="EMBL" id="KAB4480465.1"/>
    </source>
</evidence>
<protein>
    <recommendedName>
        <fullName evidence="9">Lipoprotein</fullName>
    </recommendedName>
</protein>
<evidence type="ECO:0000313" key="7">
    <source>
        <dbReference type="Proteomes" id="UP000436825"/>
    </source>
</evidence>
<dbReference type="Proteomes" id="UP001156216">
    <property type="component" value="Chromosome"/>
</dbReference>
<dbReference type="EMBL" id="WCRY01000014">
    <property type="protein sequence ID" value="KAB4480465.1"/>
    <property type="molecule type" value="Genomic_DNA"/>
</dbReference>
<dbReference type="Proteomes" id="UP000283616">
    <property type="component" value="Unassembled WGS sequence"/>
</dbReference>
<evidence type="ECO:0000313" key="2">
    <source>
        <dbReference type="EMBL" id="KAB4458503.1"/>
    </source>
</evidence>
<proteinExistence type="predicted"/>
<name>A0A0P0FJJ8_BACT4</name>
<evidence type="ECO:0000256" key="1">
    <source>
        <dbReference type="SAM" id="SignalP"/>
    </source>
</evidence>
<reference evidence="7 8" key="2">
    <citation type="journal article" date="2019" name="Nat. Med.">
        <title>A library of human gut bacterial isolates paired with longitudinal multiomics data enables mechanistic microbiome research.</title>
        <authorList>
            <person name="Poyet M."/>
            <person name="Groussin M."/>
            <person name="Gibbons S.M."/>
            <person name="Avila-Pacheco J."/>
            <person name="Jiang X."/>
            <person name="Kearney S.M."/>
            <person name="Perrotta A.R."/>
            <person name="Berdy B."/>
            <person name="Zhao S."/>
            <person name="Lieberman T.D."/>
            <person name="Swanson P.K."/>
            <person name="Smith M."/>
            <person name="Roesemann S."/>
            <person name="Alexander J.E."/>
            <person name="Rich S.A."/>
            <person name="Livny J."/>
            <person name="Vlamakis H."/>
            <person name="Clish C."/>
            <person name="Bullock K."/>
            <person name="Deik A."/>
            <person name="Scott J."/>
            <person name="Pierce K.A."/>
            <person name="Xavier R.J."/>
            <person name="Alm E.J."/>
        </authorList>
    </citation>
    <scope>NUCLEOTIDE SEQUENCE [LARGE SCALE GENOMIC DNA]</scope>
    <source>
        <strain evidence="2 7">BIOML-A160</strain>
        <strain evidence="3 8">BIOML-A162</strain>
    </source>
</reference>
<evidence type="ECO:0000313" key="5">
    <source>
        <dbReference type="EMBL" id="UYU71590.1"/>
    </source>
</evidence>
<keyword evidence="1" id="KW-0732">Signal</keyword>
<dbReference type="EMBL" id="QROV01000059">
    <property type="protein sequence ID" value="RHL52192.1"/>
    <property type="molecule type" value="Genomic_DNA"/>
</dbReference>
<reference evidence="4 6" key="1">
    <citation type="submission" date="2018-08" db="EMBL/GenBank/DDBJ databases">
        <title>A genome reference for cultivated species of the human gut microbiota.</title>
        <authorList>
            <person name="Zou Y."/>
            <person name="Xue W."/>
            <person name="Luo G."/>
        </authorList>
    </citation>
    <scope>NUCLEOTIDE SEQUENCE [LARGE SCALE GENOMIC DNA]</scope>
    <source>
        <strain evidence="4 6">AF37-12</strain>
    </source>
</reference>
<evidence type="ECO:0000313" key="4">
    <source>
        <dbReference type="EMBL" id="RHL52192.1"/>
    </source>
</evidence>
<sequence length="338" mass="38766">MKTNVCKIALMFLIGTALSLLFNSCSKDPVIPENETDNKLHEDPSKMTIRLVECHLHADWNEIQKVGGPHQNPESPAKHMKRIQEITYELKAGKGWRLAEGSQSKFYVQKNGDYYTYGKYTPAPVYLMFIYYYNAKGDLMNSQFIENGQDNIHQHFFTPENVKPTFDGQPEADDNEPQKLVDYLYVDTTPWDKTKHSKEAEITGDSNPIGLKGVIRFLKDRKEFDLKIRLYHGYKSKGNPETGTFDPFYKPSGILIQRGTWDINLNIPVVVFWSREETVGVDEDTNPEGVEEDGLDEKSNRAIHSIMGTFNLTWKEALEEFIIYTYKSGDVEAGAIWL</sequence>
<dbReference type="EMBL" id="CP083681">
    <property type="protein sequence ID" value="UYU71590.1"/>
    <property type="molecule type" value="Genomic_DNA"/>
</dbReference>
<reference evidence="5" key="3">
    <citation type="submission" date="2021-06" db="EMBL/GenBank/DDBJ databases">
        <title>Interrogation of the integrated mobile genetic elements in gut-associated Bacteroides with a consensus prediction approach.</title>
        <authorList>
            <person name="Campbell D.E."/>
            <person name="Leigh J.R."/>
            <person name="Kim T."/>
            <person name="England W."/>
            <person name="Whitaker R.J."/>
            <person name="Degnan P.H."/>
        </authorList>
    </citation>
    <scope>NUCLEOTIDE SEQUENCE</scope>
    <source>
        <strain evidence="5">VPI-BTDOT2</strain>
    </source>
</reference>
<dbReference type="KEGG" id="btho:Btheta7330_01593"/>
<dbReference type="AlphaFoldDB" id="A0A0P0FJJ8"/>
<organism evidence="3 8">
    <name type="scientific">Bacteroides thetaiotaomicron</name>
    <dbReference type="NCBI Taxonomy" id="818"/>
    <lineage>
        <taxon>Bacteria</taxon>
        <taxon>Pseudomonadati</taxon>
        <taxon>Bacteroidota</taxon>
        <taxon>Bacteroidia</taxon>
        <taxon>Bacteroidales</taxon>
        <taxon>Bacteroidaceae</taxon>
        <taxon>Bacteroides</taxon>
    </lineage>
</organism>
<dbReference type="Proteomes" id="UP000436825">
    <property type="component" value="Unassembled WGS sequence"/>
</dbReference>
<dbReference type="EMBL" id="WCRW01000001">
    <property type="protein sequence ID" value="KAB4458503.1"/>
    <property type="molecule type" value="Genomic_DNA"/>
</dbReference>
<evidence type="ECO:0000313" key="8">
    <source>
        <dbReference type="Proteomes" id="UP000436858"/>
    </source>
</evidence>
<dbReference type="Proteomes" id="UP000436858">
    <property type="component" value="Unassembled WGS sequence"/>
</dbReference>
<feature type="chain" id="PRO_5014235804" description="Lipoprotein" evidence="1">
    <location>
        <begin position="23"/>
        <end position="338"/>
    </location>
</feature>
<evidence type="ECO:0008006" key="9">
    <source>
        <dbReference type="Google" id="ProtNLM"/>
    </source>
</evidence>
<accession>A0A0P0FJJ8</accession>
<dbReference type="GeneID" id="75113188"/>
<evidence type="ECO:0000313" key="6">
    <source>
        <dbReference type="Proteomes" id="UP000283616"/>
    </source>
</evidence>